<feature type="transmembrane region" description="Helical" evidence="1">
    <location>
        <begin position="120"/>
        <end position="138"/>
    </location>
</feature>
<feature type="transmembrane region" description="Helical" evidence="1">
    <location>
        <begin position="26"/>
        <end position="48"/>
    </location>
</feature>
<dbReference type="AlphaFoldDB" id="A0A7M1SRB9"/>
<dbReference type="RefSeq" id="WP_193495978.1">
    <property type="nucleotide sequence ID" value="NZ_CP063169.1"/>
</dbReference>
<keyword evidence="1" id="KW-1133">Transmembrane helix</keyword>
<keyword evidence="1" id="KW-0812">Transmembrane</keyword>
<dbReference type="KEGG" id="halt:IM660_12690"/>
<gene>
    <name evidence="2" type="ORF">IM660_12690</name>
</gene>
<keyword evidence="1" id="KW-0472">Membrane</keyword>
<dbReference type="Proteomes" id="UP000593758">
    <property type="component" value="Chromosome"/>
</dbReference>
<name>A0A7M1SRB9_9MICO</name>
<organism evidence="2 3">
    <name type="scientific">Ruania alkalisoli</name>
    <dbReference type="NCBI Taxonomy" id="2779775"/>
    <lineage>
        <taxon>Bacteria</taxon>
        <taxon>Bacillati</taxon>
        <taxon>Actinomycetota</taxon>
        <taxon>Actinomycetes</taxon>
        <taxon>Micrococcales</taxon>
        <taxon>Ruaniaceae</taxon>
        <taxon>Ruania</taxon>
    </lineage>
</organism>
<reference evidence="2 3" key="1">
    <citation type="submission" date="2020-10" db="EMBL/GenBank/DDBJ databases">
        <title>Haloactinobacterium sp. RN3S43, a bacterium isolated from saline soil.</title>
        <authorList>
            <person name="Sun J.-Q."/>
        </authorList>
    </citation>
    <scope>NUCLEOTIDE SEQUENCE [LARGE SCALE GENOMIC DNA]</scope>
    <source>
        <strain evidence="2 3">RN3S43</strain>
    </source>
</reference>
<evidence type="ECO:0000313" key="2">
    <source>
        <dbReference type="EMBL" id="QOR69534.1"/>
    </source>
</evidence>
<proteinExistence type="predicted"/>
<sequence length="140" mass="14345">MGAVAHDPQFPAGHARRSGQVRWLHAFRAVPVLLALISSVALLVRPVHGGLVTGTDGTRQTVATLLEVNGPVTLVHLTVPVLLTGVIAVVRGPHAGAVSIGCAAVLAGLVMISLFSIGMFYVPAAAIAAVVAVMRFRATS</sequence>
<evidence type="ECO:0000256" key="1">
    <source>
        <dbReference type="SAM" id="Phobius"/>
    </source>
</evidence>
<feature type="transmembrane region" description="Helical" evidence="1">
    <location>
        <begin position="68"/>
        <end position="90"/>
    </location>
</feature>
<keyword evidence="3" id="KW-1185">Reference proteome</keyword>
<evidence type="ECO:0000313" key="3">
    <source>
        <dbReference type="Proteomes" id="UP000593758"/>
    </source>
</evidence>
<protein>
    <submittedName>
        <fullName evidence="2">Uncharacterized protein</fullName>
    </submittedName>
</protein>
<dbReference type="EMBL" id="CP063169">
    <property type="protein sequence ID" value="QOR69534.1"/>
    <property type="molecule type" value="Genomic_DNA"/>
</dbReference>
<accession>A0A7M1SRB9</accession>